<dbReference type="PROSITE" id="PS00379">
    <property type="entry name" value="CDP_ALCOHOL_P_TRANSF"/>
    <property type="match status" value="1"/>
</dbReference>
<keyword evidence="10" id="KW-0256">Endoplasmic reticulum</keyword>
<evidence type="ECO:0000256" key="19">
    <source>
        <dbReference type="ARBA" id="ARBA00037891"/>
    </source>
</evidence>
<dbReference type="GO" id="GO:0005794">
    <property type="term" value="C:Golgi apparatus"/>
    <property type="evidence" value="ECO:0007669"/>
    <property type="project" value="TreeGrafter"/>
</dbReference>
<dbReference type="GeneTree" id="ENSGT00950000183117"/>
<keyword evidence="15 27" id="KW-0472">Membrane</keyword>
<evidence type="ECO:0000256" key="26">
    <source>
        <dbReference type="RuleBase" id="RU003750"/>
    </source>
</evidence>
<dbReference type="FunFam" id="1.20.120.1760:FF:000006">
    <property type="entry name" value="Putative ethanolaminephosphotransferase 1"/>
    <property type="match status" value="1"/>
</dbReference>
<dbReference type="GO" id="GO:0006646">
    <property type="term" value="P:phosphatidylethanolamine biosynthetic process"/>
    <property type="evidence" value="ECO:0007669"/>
    <property type="project" value="TreeGrafter"/>
</dbReference>
<feature type="transmembrane region" description="Helical" evidence="27">
    <location>
        <begin position="349"/>
        <end position="371"/>
    </location>
</feature>
<accession>A0A8C4QLA9</accession>
<feature type="transmembrane region" description="Helical" evidence="27">
    <location>
        <begin position="219"/>
        <end position="241"/>
    </location>
</feature>
<evidence type="ECO:0000256" key="18">
    <source>
        <dbReference type="ARBA" id="ARBA00023264"/>
    </source>
</evidence>
<evidence type="ECO:0000313" key="28">
    <source>
        <dbReference type="Ensembl" id="ENSEBUP00000017222.1"/>
    </source>
</evidence>
<evidence type="ECO:0000256" key="27">
    <source>
        <dbReference type="SAM" id="Phobius"/>
    </source>
</evidence>
<evidence type="ECO:0000256" key="1">
    <source>
        <dbReference type="ARBA" id="ARBA00001936"/>
    </source>
</evidence>
<dbReference type="EC" id="2.7.8.1" evidence="20"/>
<keyword evidence="11" id="KW-0460">Magnesium</keyword>
<keyword evidence="8 27" id="KW-0812">Transmembrane</keyword>
<keyword evidence="18" id="KW-1208">Phospholipid metabolism</keyword>
<evidence type="ECO:0000256" key="16">
    <source>
        <dbReference type="ARBA" id="ARBA00023209"/>
    </source>
</evidence>
<protein>
    <recommendedName>
        <fullName evidence="24">Ethanolaminephosphotransferase 1</fullName>
        <ecNumber evidence="20">2.7.8.1</ecNumber>
    </recommendedName>
    <alternativeName>
        <fullName evidence="25">Selenoprotein I</fullName>
    </alternativeName>
</protein>
<evidence type="ECO:0000256" key="20">
    <source>
        <dbReference type="ARBA" id="ARBA00038986"/>
    </source>
</evidence>
<comment type="pathway">
    <text evidence="19">Phospholipid metabolism; phosphatidylethanolamine biosynthesis; phosphatidylethanolamine from ethanolamine: step 3/3.</text>
</comment>
<dbReference type="PANTHER" id="PTHR10414">
    <property type="entry name" value="ETHANOLAMINEPHOSPHOTRANSFERASE"/>
    <property type="match status" value="1"/>
</dbReference>
<evidence type="ECO:0000256" key="23">
    <source>
        <dbReference type="ARBA" id="ARBA00059224"/>
    </source>
</evidence>
<dbReference type="InterPro" id="IPR000462">
    <property type="entry name" value="CDP-OH_P_trans"/>
</dbReference>
<dbReference type="OMA" id="SHCEKYN"/>
<evidence type="ECO:0000256" key="10">
    <source>
        <dbReference type="ARBA" id="ARBA00022824"/>
    </source>
</evidence>
<evidence type="ECO:0000256" key="14">
    <source>
        <dbReference type="ARBA" id="ARBA00023098"/>
    </source>
</evidence>
<keyword evidence="14" id="KW-0443">Lipid metabolism</keyword>
<keyword evidence="9" id="KW-0479">Metal-binding</keyword>
<comment type="cofactor">
    <cofactor evidence="1">
        <name>Mn(2+)</name>
        <dbReference type="ChEBI" id="CHEBI:29035"/>
    </cofactor>
</comment>
<keyword evidence="17" id="KW-0464">Manganese</keyword>
<evidence type="ECO:0000256" key="24">
    <source>
        <dbReference type="ARBA" id="ARBA00070294"/>
    </source>
</evidence>
<dbReference type="InterPro" id="IPR043130">
    <property type="entry name" value="CDP-OH_PTrfase_TM_dom"/>
</dbReference>
<dbReference type="GO" id="GO:0046872">
    <property type="term" value="F:metal ion binding"/>
    <property type="evidence" value="ECO:0007669"/>
    <property type="project" value="UniProtKB-KW"/>
</dbReference>
<proteinExistence type="inferred from homology"/>
<comment type="function">
    <text evidence="23">Ethanolaminephosphotransferase that catalyzes the transfer of phosphoethanolamine (PE) from CDP-ethanolamine to lipid acceptors, the final step in the synthesis of PE via the 'Kennedy' pathway. PE is the second most abundant phospholipid of membranes in mammals and is involved in various membrane-related cellular processes. The enzyme is critical for the synthesis of several PE species and also catalyzes the synthesis of plasmanyl-PE, a lipid required for proper myelination and neurodevelopment, from 1-alkyl-2-acylglycerol.</text>
</comment>
<comment type="cofactor">
    <cofactor evidence="2">
        <name>Mg(2+)</name>
        <dbReference type="ChEBI" id="CHEBI:18420"/>
    </cofactor>
</comment>
<feature type="transmembrane region" description="Helical" evidence="27">
    <location>
        <begin position="53"/>
        <end position="74"/>
    </location>
</feature>
<comment type="catalytic activity">
    <reaction evidence="22">
        <text>1-O-alkyl-2-acyl-sn-glycerol + CDP-ethanolamine = a 1-O-alkyl-2-acyl-sn-glycero-3-phosphoethanolamine + CMP + H(+)</text>
        <dbReference type="Rhea" id="RHEA:36187"/>
        <dbReference type="ChEBI" id="CHEBI:15378"/>
        <dbReference type="ChEBI" id="CHEBI:52595"/>
        <dbReference type="ChEBI" id="CHEBI:57876"/>
        <dbReference type="ChEBI" id="CHEBI:60377"/>
        <dbReference type="ChEBI" id="CHEBI:60520"/>
    </reaction>
    <physiologicalReaction direction="left-to-right" evidence="22">
        <dbReference type="Rhea" id="RHEA:36188"/>
    </physiologicalReaction>
</comment>
<evidence type="ECO:0000256" key="8">
    <source>
        <dbReference type="ARBA" id="ARBA00022692"/>
    </source>
</evidence>
<evidence type="ECO:0000256" key="13">
    <source>
        <dbReference type="ARBA" id="ARBA00022990"/>
    </source>
</evidence>
<evidence type="ECO:0000256" key="3">
    <source>
        <dbReference type="ARBA" id="ARBA00004477"/>
    </source>
</evidence>
<dbReference type="GO" id="GO:0005789">
    <property type="term" value="C:endoplasmic reticulum membrane"/>
    <property type="evidence" value="ECO:0007669"/>
    <property type="project" value="UniProtKB-SubCell"/>
</dbReference>
<dbReference type="PIRSF" id="PIRSF015665">
    <property type="entry name" value="CHOPT"/>
    <property type="match status" value="1"/>
</dbReference>
<feature type="transmembrane region" description="Helical" evidence="27">
    <location>
        <begin position="261"/>
        <end position="281"/>
    </location>
</feature>
<evidence type="ECO:0000313" key="29">
    <source>
        <dbReference type="Proteomes" id="UP000694388"/>
    </source>
</evidence>
<keyword evidence="7 26" id="KW-0808">Transferase</keyword>
<evidence type="ECO:0000256" key="7">
    <source>
        <dbReference type="ARBA" id="ARBA00022679"/>
    </source>
</evidence>
<dbReference type="Proteomes" id="UP000694388">
    <property type="component" value="Unplaced"/>
</dbReference>
<keyword evidence="6" id="KW-0444">Lipid biosynthesis</keyword>
<dbReference type="Pfam" id="PF01066">
    <property type="entry name" value="CDP-OH_P_transf"/>
    <property type="match status" value="1"/>
</dbReference>
<comment type="pathway">
    <text evidence="4">Lipid metabolism.</text>
</comment>
<evidence type="ECO:0000256" key="21">
    <source>
        <dbReference type="ARBA" id="ARBA00048120"/>
    </source>
</evidence>
<keyword evidence="29" id="KW-1185">Reference proteome</keyword>
<comment type="similarity">
    <text evidence="5 26">Belongs to the CDP-alcohol phosphatidyltransferase class-I family.</text>
</comment>
<feature type="transmembrane region" description="Helical" evidence="27">
    <location>
        <begin position="186"/>
        <end position="207"/>
    </location>
</feature>
<organism evidence="28 29">
    <name type="scientific">Eptatretus burgeri</name>
    <name type="common">Inshore hagfish</name>
    <dbReference type="NCBI Taxonomy" id="7764"/>
    <lineage>
        <taxon>Eukaryota</taxon>
        <taxon>Metazoa</taxon>
        <taxon>Chordata</taxon>
        <taxon>Craniata</taxon>
        <taxon>Vertebrata</taxon>
        <taxon>Cyclostomata</taxon>
        <taxon>Myxini</taxon>
        <taxon>Myxiniformes</taxon>
        <taxon>Myxinidae</taxon>
        <taxon>Eptatretinae</taxon>
        <taxon>Eptatretus</taxon>
    </lineage>
</organism>
<dbReference type="PANTHER" id="PTHR10414:SF47">
    <property type="entry name" value="ETHANOLAMINEPHOSPHOTRANSFERASE 1"/>
    <property type="match status" value="1"/>
</dbReference>
<dbReference type="Ensembl" id="ENSEBUT00000017798.1">
    <property type="protein sequence ID" value="ENSEBUP00000017222.1"/>
    <property type="gene ID" value="ENSEBUG00000010765.1"/>
</dbReference>
<name>A0A8C4QLA9_EPTBU</name>
<evidence type="ECO:0000256" key="17">
    <source>
        <dbReference type="ARBA" id="ARBA00023211"/>
    </source>
</evidence>
<feature type="transmembrane region" description="Helical" evidence="27">
    <location>
        <begin position="324"/>
        <end position="342"/>
    </location>
</feature>
<feature type="transmembrane region" description="Helical" evidence="27">
    <location>
        <begin position="157"/>
        <end position="174"/>
    </location>
</feature>
<dbReference type="Gene3D" id="1.20.120.1760">
    <property type="match status" value="1"/>
</dbReference>
<evidence type="ECO:0000256" key="11">
    <source>
        <dbReference type="ARBA" id="ARBA00022842"/>
    </source>
</evidence>
<dbReference type="InterPro" id="IPR048254">
    <property type="entry name" value="CDP_ALCOHOL_P_TRANSF_CS"/>
</dbReference>
<reference evidence="28" key="1">
    <citation type="submission" date="2025-05" db="UniProtKB">
        <authorList>
            <consortium name="Ensembl"/>
        </authorList>
    </citation>
    <scope>IDENTIFICATION</scope>
</reference>
<evidence type="ECO:0000256" key="12">
    <source>
        <dbReference type="ARBA" id="ARBA00022989"/>
    </source>
</evidence>
<evidence type="ECO:0000256" key="15">
    <source>
        <dbReference type="ARBA" id="ARBA00023136"/>
    </source>
</evidence>
<evidence type="ECO:0000256" key="25">
    <source>
        <dbReference type="ARBA" id="ARBA00083013"/>
    </source>
</evidence>
<sequence length="388" mass="43498">MALWYRYLSAKQLAALDRYKYSAVDTNPLSVFVMHPFWNFLTTLLPTWVAPNLLTFLGFLLLMLNYLLLAYFDFDFSASAPDQKHIPAWIWVATGILNFTAYTLDGVDGKQARRTVSSTPLGELFDHGLDSWACCLFVATVYSVFSRAGNKGVPPGVLLVLLYIVLATFTLSHVEKYNTGVLFLPWGYDVSQLTISVVFITTAYLGVETWHKALPFGILYRDVFITMIVGCFTLFTVPQSLHNIYVASCAGTLKHGSVLEATRPLVSPVMLIALSSVWFLLSPEDVGRTHLRLFLWTVGTVFSNIACQLIVSQMSSTRCQMLNMLLPPLALITLLSCNGWLGRAEPATLVVYAMIVTVQHLHYGICVVWQLSRHFNIRTFSLQKPNSR</sequence>
<dbReference type="Ensembl" id="ENSEBUT00000017815.1">
    <property type="protein sequence ID" value="ENSEBUP00000017238.1"/>
    <property type="gene ID" value="ENSEBUG00000010765.1"/>
</dbReference>
<feature type="transmembrane region" description="Helical" evidence="27">
    <location>
        <begin position="86"/>
        <end position="104"/>
    </location>
</feature>
<keyword evidence="12 27" id="KW-1133">Transmembrane helix</keyword>
<dbReference type="InterPro" id="IPR014472">
    <property type="entry name" value="CHOPT"/>
</dbReference>
<evidence type="ECO:0000256" key="4">
    <source>
        <dbReference type="ARBA" id="ARBA00005189"/>
    </source>
</evidence>
<comment type="subcellular location">
    <subcellularLocation>
        <location evidence="3">Endoplasmic reticulum membrane</location>
        <topology evidence="3">Multi-pass membrane protein</topology>
    </subcellularLocation>
</comment>
<dbReference type="AlphaFoldDB" id="A0A8C4QLA9"/>
<dbReference type="GO" id="GO:0004307">
    <property type="term" value="F:ethanolaminephosphotransferase activity"/>
    <property type="evidence" value="ECO:0007669"/>
    <property type="project" value="UniProtKB-EC"/>
</dbReference>
<evidence type="ECO:0000256" key="9">
    <source>
        <dbReference type="ARBA" id="ARBA00022723"/>
    </source>
</evidence>
<evidence type="ECO:0000256" key="5">
    <source>
        <dbReference type="ARBA" id="ARBA00010441"/>
    </source>
</evidence>
<keyword evidence="13" id="KW-0007">Acetylation</keyword>
<evidence type="ECO:0000256" key="22">
    <source>
        <dbReference type="ARBA" id="ARBA00052094"/>
    </source>
</evidence>
<keyword evidence="16" id="KW-0594">Phospholipid biosynthesis</keyword>
<comment type="catalytic activity">
    <reaction evidence="21">
        <text>CDP-ethanolamine + a 1,2-diacyl-sn-glycerol = a 1,2-diacyl-sn-glycero-3-phosphoethanolamine + CMP + H(+)</text>
        <dbReference type="Rhea" id="RHEA:32943"/>
        <dbReference type="ChEBI" id="CHEBI:15378"/>
        <dbReference type="ChEBI" id="CHEBI:17815"/>
        <dbReference type="ChEBI" id="CHEBI:57876"/>
        <dbReference type="ChEBI" id="CHEBI:60377"/>
        <dbReference type="ChEBI" id="CHEBI:64612"/>
        <dbReference type="EC" id="2.7.8.1"/>
    </reaction>
    <physiologicalReaction direction="left-to-right" evidence="21">
        <dbReference type="Rhea" id="RHEA:32944"/>
    </physiologicalReaction>
</comment>
<evidence type="ECO:0000256" key="6">
    <source>
        <dbReference type="ARBA" id="ARBA00022516"/>
    </source>
</evidence>
<evidence type="ECO:0000256" key="2">
    <source>
        <dbReference type="ARBA" id="ARBA00001946"/>
    </source>
</evidence>
<feature type="transmembrane region" description="Helical" evidence="27">
    <location>
        <begin position="293"/>
        <end position="312"/>
    </location>
</feature>